<reference evidence="2" key="2">
    <citation type="submission" date="2013-07" db="EMBL/GenBank/DDBJ databases">
        <authorList>
            <consortium name="The Broad Institute Genome Sequencing Platform"/>
            <person name="Cuomo C."/>
            <person name="Litvintseva A."/>
            <person name="Chen Y."/>
            <person name="Heitman J."/>
            <person name="Sun S."/>
            <person name="Springer D."/>
            <person name="Dromer F."/>
            <person name="Young S.K."/>
            <person name="Zeng Q."/>
            <person name="Gargeya S."/>
            <person name="Fitzgerald M."/>
            <person name="Abouelleil A."/>
            <person name="Alvarado L."/>
            <person name="Berlin A.M."/>
            <person name="Chapman S.B."/>
            <person name="Dewar J."/>
            <person name="Goldberg J."/>
            <person name="Griggs A."/>
            <person name="Gujja S."/>
            <person name="Hansen M."/>
            <person name="Howarth C."/>
            <person name="Imamovic A."/>
            <person name="Larimer J."/>
            <person name="McCowan C."/>
            <person name="Murphy C."/>
            <person name="Pearson M."/>
            <person name="Priest M."/>
            <person name="Roberts A."/>
            <person name="Saif S."/>
            <person name="Shea T."/>
            <person name="Sykes S."/>
            <person name="Wortman J."/>
            <person name="Nusbaum C."/>
            <person name="Birren B."/>
        </authorList>
    </citation>
    <scope>NUCLEOTIDE SEQUENCE</scope>
    <source>
        <strain evidence="2">CBS 10117</strain>
    </source>
</reference>
<sequence>MSTADQNNAPNSSQGNTPSNWVDLGRCRLYIDSQKTYFNILHELQEDTGPSFNPHGIVHEGLWKEDSSVIIHATPADEHGRYQTRYNGWPWSTVPREGRMISVDDSQRTFGWARKCLSIQPKHTIILDRDPLEGESEPCRDVSAGYHTISINGLRSALQNAEVAQQQYWIETLGSPSIWHAWQDPETGAMTYVPSRGQPIGLSGWLDGPLDGQRNSVYIDVDYTVIET</sequence>
<gene>
    <name evidence="1" type="ORF">I303_05222</name>
    <name evidence="2" type="ORF">I303_105331</name>
</gene>
<accession>A0A1A6A2T1</accession>
<name>A0A1A6A2T1_9TREE</name>
<dbReference type="AlphaFoldDB" id="A0A1A6A2T1"/>
<proteinExistence type="predicted"/>
<keyword evidence="3" id="KW-1185">Reference proteome</keyword>
<dbReference type="KEGG" id="kdj:28968921"/>
<dbReference type="VEuPathDB" id="FungiDB:I303_05222"/>
<evidence type="ECO:0000313" key="1">
    <source>
        <dbReference type="EMBL" id="OBR84364.1"/>
    </source>
</evidence>
<reference evidence="2" key="3">
    <citation type="submission" date="2024-02" db="EMBL/GenBank/DDBJ databases">
        <title>Comparative genomics of Cryptococcus and Kwoniella reveals pathogenesis evolution and contrasting modes of karyotype evolution via chromosome fusion or intercentromeric recombination.</title>
        <authorList>
            <person name="Coelho M.A."/>
            <person name="David-Palma M."/>
            <person name="Shea T."/>
            <person name="Bowers K."/>
            <person name="McGinley-Smith S."/>
            <person name="Mohammad A.W."/>
            <person name="Gnirke A."/>
            <person name="Yurkov A.M."/>
            <person name="Nowrousian M."/>
            <person name="Sun S."/>
            <person name="Cuomo C.A."/>
            <person name="Heitman J."/>
        </authorList>
    </citation>
    <scope>NUCLEOTIDE SEQUENCE</scope>
    <source>
        <strain evidence="2">CBS 10117</strain>
    </source>
</reference>
<evidence type="ECO:0000313" key="2">
    <source>
        <dbReference type="EMBL" id="WWC62734.1"/>
    </source>
</evidence>
<dbReference type="Proteomes" id="UP000078595">
    <property type="component" value="Chromosome 6"/>
</dbReference>
<dbReference type="EMBL" id="CP144535">
    <property type="protein sequence ID" value="WWC62734.1"/>
    <property type="molecule type" value="Genomic_DNA"/>
</dbReference>
<evidence type="ECO:0000313" key="3">
    <source>
        <dbReference type="Proteomes" id="UP000078595"/>
    </source>
</evidence>
<protein>
    <submittedName>
        <fullName evidence="1">Uncharacterized protein</fullName>
    </submittedName>
</protein>
<reference evidence="1" key="1">
    <citation type="submission" date="2013-07" db="EMBL/GenBank/DDBJ databases">
        <title>The Genome Sequence of Cryptococcus dejecticola CBS10117.</title>
        <authorList>
            <consortium name="The Broad Institute Genome Sequencing Platform"/>
            <person name="Cuomo C."/>
            <person name="Litvintseva A."/>
            <person name="Chen Y."/>
            <person name="Heitman J."/>
            <person name="Sun S."/>
            <person name="Springer D."/>
            <person name="Dromer F."/>
            <person name="Young S.K."/>
            <person name="Zeng Q."/>
            <person name="Gargeya S."/>
            <person name="Fitzgerald M."/>
            <person name="Abouelleil A."/>
            <person name="Alvarado L."/>
            <person name="Berlin A.M."/>
            <person name="Chapman S.B."/>
            <person name="Dewar J."/>
            <person name="Goldberg J."/>
            <person name="Griggs A."/>
            <person name="Gujja S."/>
            <person name="Hansen M."/>
            <person name="Howarth C."/>
            <person name="Imamovic A."/>
            <person name="Larimer J."/>
            <person name="McCowan C."/>
            <person name="Murphy C."/>
            <person name="Pearson M."/>
            <person name="Priest M."/>
            <person name="Roberts A."/>
            <person name="Saif S."/>
            <person name="Shea T."/>
            <person name="Sykes S."/>
            <person name="Wortman J."/>
            <person name="Nusbaum C."/>
            <person name="Birren B."/>
        </authorList>
    </citation>
    <scope>NUCLEOTIDE SEQUENCE [LARGE SCALE GENOMIC DNA]</scope>
    <source>
        <strain evidence="1">CBS 10117</strain>
    </source>
</reference>
<organism evidence="1">
    <name type="scientific">Kwoniella dejecticola CBS 10117</name>
    <dbReference type="NCBI Taxonomy" id="1296121"/>
    <lineage>
        <taxon>Eukaryota</taxon>
        <taxon>Fungi</taxon>
        <taxon>Dikarya</taxon>
        <taxon>Basidiomycota</taxon>
        <taxon>Agaricomycotina</taxon>
        <taxon>Tremellomycetes</taxon>
        <taxon>Tremellales</taxon>
        <taxon>Cryptococcaceae</taxon>
        <taxon>Kwoniella</taxon>
    </lineage>
</organism>
<dbReference type="EMBL" id="KI894032">
    <property type="protein sequence ID" value="OBR84364.1"/>
    <property type="molecule type" value="Genomic_DNA"/>
</dbReference>
<dbReference type="GeneID" id="28968921"/>
<dbReference type="RefSeq" id="XP_018262206.1">
    <property type="nucleotide sequence ID" value="XM_018408515.1"/>
</dbReference>